<dbReference type="EMBL" id="BARW01020541">
    <property type="protein sequence ID" value="GAI92813.1"/>
    <property type="molecule type" value="Genomic_DNA"/>
</dbReference>
<dbReference type="AlphaFoldDB" id="X1SIM0"/>
<evidence type="ECO:0000313" key="1">
    <source>
        <dbReference type="EMBL" id="GAI92813.1"/>
    </source>
</evidence>
<organism evidence="1">
    <name type="scientific">marine sediment metagenome</name>
    <dbReference type="NCBI Taxonomy" id="412755"/>
    <lineage>
        <taxon>unclassified sequences</taxon>
        <taxon>metagenomes</taxon>
        <taxon>ecological metagenomes</taxon>
    </lineage>
</organism>
<name>X1SIM0_9ZZZZ</name>
<sequence>KMAECSDVLYAFPKSNLTGKKAINGIVTRGGTEHTIRQFVERGKPVYVYLPPIWEIKK</sequence>
<feature type="non-terminal residue" evidence="1">
    <location>
        <position position="1"/>
    </location>
</feature>
<protein>
    <submittedName>
        <fullName evidence="1">Uncharacterized protein</fullName>
    </submittedName>
</protein>
<gene>
    <name evidence="1" type="ORF">S12H4_34680</name>
</gene>
<reference evidence="1" key="1">
    <citation type="journal article" date="2014" name="Front. Microbiol.">
        <title>High frequency of phylogenetically diverse reductive dehalogenase-homologous genes in deep subseafloor sedimentary metagenomes.</title>
        <authorList>
            <person name="Kawai M."/>
            <person name="Futagami T."/>
            <person name="Toyoda A."/>
            <person name="Takaki Y."/>
            <person name="Nishi S."/>
            <person name="Hori S."/>
            <person name="Arai W."/>
            <person name="Tsubouchi T."/>
            <person name="Morono Y."/>
            <person name="Uchiyama I."/>
            <person name="Ito T."/>
            <person name="Fujiyama A."/>
            <person name="Inagaki F."/>
            <person name="Takami H."/>
        </authorList>
    </citation>
    <scope>NUCLEOTIDE SEQUENCE</scope>
    <source>
        <strain evidence="1">Expedition CK06-06</strain>
    </source>
</reference>
<comment type="caution">
    <text evidence="1">The sequence shown here is derived from an EMBL/GenBank/DDBJ whole genome shotgun (WGS) entry which is preliminary data.</text>
</comment>
<accession>X1SIM0</accession>
<proteinExistence type="predicted"/>